<comment type="caution">
    <text evidence="2">The sequence shown here is derived from an EMBL/GenBank/DDBJ whole genome shotgun (WGS) entry which is preliminary data.</text>
</comment>
<reference evidence="2" key="1">
    <citation type="submission" date="2022-04" db="EMBL/GenBank/DDBJ databases">
        <title>Carnegiea gigantea Genome sequencing and assembly v2.</title>
        <authorList>
            <person name="Copetti D."/>
            <person name="Sanderson M.J."/>
            <person name="Burquez A."/>
            <person name="Wojciechowski M.F."/>
        </authorList>
    </citation>
    <scope>NUCLEOTIDE SEQUENCE</scope>
    <source>
        <strain evidence="2">SGP5-SGP5p</strain>
        <tissue evidence="2">Aerial part</tissue>
    </source>
</reference>
<feature type="compositionally biased region" description="Low complexity" evidence="1">
    <location>
        <begin position="102"/>
        <end position="120"/>
    </location>
</feature>
<feature type="compositionally biased region" description="Basic and acidic residues" evidence="1">
    <location>
        <begin position="155"/>
        <end position="167"/>
    </location>
</feature>
<evidence type="ECO:0000313" key="2">
    <source>
        <dbReference type="EMBL" id="KAJ8444230.1"/>
    </source>
</evidence>
<gene>
    <name evidence="2" type="ORF">Cgig2_028111</name>
</gene>
<sequence>MRASEVVDTPLGVPSVPKSTPSWLKVEKSIHPHLLSSSSVNNPFSTANASAFSIKQLAMPRRVQLGASWGPRGRGRGTRGGRGGPTRGGRAGWGAGRETIHAAAAALTEPATGAEAAPEASSVSIPGLSAEQNLNDEASPVCTGGNNEARGSSPVEREPALGREERNNSGPNIKGSSDTLGTDPFAVGRELLQDTDAQASSDPIQADARHDTRPAKCTRK</sequence>
<protein>
    <submittedName>
        <fullName evidence="2">Uncharacterized protein</fullName>
    </submittedName>
</protein>
<feature type="compositionally biased region" description="Gly residues" evidence="1">
    <location>
        <begin position="80"/>
        <end position="95"/>
    </location>
</feature>
<dbReference type="EMBL" id="JAKOGI010000103">
    <property type="protein sequence ID" value="KAJ8444230.1"/>
    <property type="molecule type" value="Genomic_DNA"/>
</dbReference>
<name>A0A9Q1KIJ8_9CARY</name>
<feature type="region of interest" description="Disordered" evidence="1">
    <location>
        <begin position="65"/>
        <end position="220"/>
    </location>
</feature>
<evidence type="ECO:0000313" key="3">
    <source>
        <dbReference type="Proteomes" id="UP001153076"/>
    </source>
</evidence>
<organism evidence="2 3">
    <name type="scientific">Carnegiea gigantea</name>
    <dbReference type="NCBI Taxonomy" id="171969"/>
    <lineage>
        <taxon>Eukaryota</taxon>
        <taxon>Viridiplantae</taxon>
        <taxon>Streptophyta</taxon>
        <taxon>Embryophyta</taxon>
        <taxon>Tracheophyta</taxon>
        <taxon>Spermatophyta</taxon>
        <taxon>Magnoliopsida</taxon>
        <taxon>eudicotyledons</taxon>
        <taxon>Gunneridae</taxon>
        <taxon>Pentapetalae</taxon>
        <taxon>Caryophyllales</taxon>
        <taxon>Cactineae</taxon>
        <taxon>Cactaceae</taxon>
        <taxon>Cactoideae</taxon>
        <taxon>Echinocereeae</taxon>
        <taxon>Carnegiea</taxon>
    </lineage>
</organism>
<evidence type="ECO:0000256" key="1">
    <source>
        <dbReference type="SAM" id="MobiDB-lite"/>
    </source>
</evidence>
<keyword evidence="3" id="KW-1185">Reference proteome</keyword>
<dbReference type="Proteomes" id="UP001153076">
    <property type="component" value="Unassembled WGS sequence"/>
</dbReference>
<feature type="compositionally biased region" description="Polar residues" evidence="1">
    <location>
        <begin position="168"/>
        <end position="180"/>
    </location>
</feature>
<accession>A0A9Q1KIJ8</accession>
<proteinExistence type="predicted"/>
<dbReference type="AlphaFoldDB" id="A0A9Q1KIJ8"/>
<feature type="region of interest" description="Disordered" evidence="1">
    <location>
        <begin position="1"/>
        <end position="20"/>
    </location>
</feature>